<accession>A0ABU2PVR2</accession>
<name>A0ABU2PVR2_9ACTN</name>
<dbReference type="EMBL" id="JAVRFA010000017">
    <property type="protein sequence ID" value="MDT0396261.1"/>
    <property type="molecule type" value="Genomic_DNA"/>
</dbReference>
<organism evidence="1 2">
    <name type="scientific">Streptomyces edwardsiae</name>
    <dbReference type="NCBI Taxonomy" id="3075527"/>
    <lineage>
        <taxon>Bacteria</taxon>
        <taxon>Bacillati</taxon>
        <taxon>Actinomycetota</taxon>
        <taxon>Actinomycetes</taxon>
        <taxon>Kitasatosporales</taxon>
        <taxon>Streptomycetaceae</taxon>
        <taxon>Streptomyces</taxon>
    </lineage>
</organism>
<proteinExistence type="predicted"/>
<evidence type="ECO:0000313" key="2">
    <source>
        <dbReference type="Proteomes" id="UP001183881"/>
    </source>
</evidence>
<dbReference type="Proteomes" id="UP001183881">
    <property type="component" value="Unassembled WGS sequence"/>
</dbReference>
<keyword evidence="2" id="KW-1185">Reference proteome</keyword>
<protein>
    <submittedName>
        <fullName evidence="1">SMI1/KNR4 family protein</fullName>
    </submittedName>
</protein>
<dbReference type="RefSeq" id="WP_311644599.1">
    <property type="nucleotide sequence ID" value="NZ_JAVRFA010000017.1"/>
</dbReference>
<comment type="caution">
    <text evidence="1">The sequence shown here is derived from an EMBL/GenBank/DDBJ whole genome shotgun (WGS) entry which is preliminary data.</text>
</comment>
<gene>
    <name evidence="1" type="ORF">RM705_16435</name>
</gene>
<evidence type="ECO:0000313" key="1">
    <source>
        <dbReference type="EMBL" id="MDT0396261.1"/>
    </source>
</evidence>
<sequence length="212" mass="23849">MERTLGSSPLAEFKELVDGYAPVEINGHLHVMHPATRRWNLAEKIRSTSEAWSQVEWDEDEFEGDPRESLGVFELRFGDADGLIHIASTNRGETIFYAPKGGQGAGTLFVENGEGEFFEYSMGFVEWLWRWLIGEEATGPGGAAYYPGPMALRDLPMTPEERPEVRYGPSRDVWRRRGQDLSVPGRKVLPRNGVWDVAEMVDVMNEAFGPAE</sequence>
<reference evidence="2" key="1">
    <citation type="submission" date="2023-07" db="EMBL/GenBank/DDBJ databases">
        <title>30 novel species of actinomycetes from the DSMZ collection.</title>
        <authorList>
            <person name="Nouioui I."/>
        </authorList>
    </citation>
    <scope>NUCLEOTIDE SEQUENCE [LARGE SCALE GENOMIC DNA]</scope>
    <source>
        <strain evidence="2">DSM 41636</strain>
    </source>
</reference>